<dbReference type="EMBL" id="JBBPBM010000007">
    <property type="protein sequence ID" value="KAK8574985.1"/>
    <property type="molecule type" value="Genomic_DNA"/>
</dbReference>
<proteinExistence type="predicted"/>
<organism evidence="1 2">
    <name type="scientific">Hibiscus sabdariffa</name>
    <name type="common">roselle</name>
    <dbReference type="NCBI Taxonomy" id="183260"/>
    <lineage>
        <taxon>Eukaryota</taxon>
        <taxon>Viridiplantae</taxon>
        <taxon>Streptophyta</taxon>
        <taxon>Embryophyta</taxon>
        <taxon>Tracheophyta</taxon>
        <taxon>Spermatophyta</taxon>
        <taxon>Magnoliopsida</taxon>
        <taxon>eudicotyledons</taxon>
        <taxon>Gunneridae</taxon>
        <taxon>Pentapetalae</taxon>
        <taxon>rosids</taxon>
        <taxon>malvids</taxon>
        <taxon>Malvales</taxon>
        <taxon>Malvaceae</taxon>
        <taxon>Malvoideae</taxon>
        <taxon>Hibiscus</taxon>
    </lineage>
</organism>
<evidence type="ECO:0000313" key="1">
    <source>
        <dbReference type="EMBL" id="KAK8574985.1"/>
    </source>
</evidence>
<reference evidence="1 2" key="1">
    <citation type="journal article" date="2024" name="G3 (Bethesda)">
        <title>Genome assembly of Hibiscus sabdariffa L. provides insights into metabolisms of medicinal natural products.</title>
        <authorList>
            <person name="Kim T."/>
        </authorList>
    </citation>
    <scope>NUCLEOTIDE SEQUENCE [LARGE SCALE GENOMIC DNA]</scope>
    <source>
        <strain evidence="1">TK-2024</strain>
        <tissue evidence="1">Old leaves</tissue>
    </source>
</reference>
<evidence type="ECO:0000313" key="2">
    <source>
        <dbReference type="Proteomes" id="UP001472677"/>
    </source>
</evidence>
<gene>
    <name evidence="1" type="ORF">V6N12_062662</name>
</gene>
<name>A0ABR2F9I1_9ROSI</name>
<sequence length="102" mass="11274">MVTKLGVGAYVEVNMRCPALDDKSILAISSVDVYFTMRQDVGATTCLMVMNLVIQEASLASRRMSSVMCMLCEADKETKVTFAQVARAQQYKRDVVTKGIEL</sequence>
<dbReference type="Proteomes" id="UP001472677">
    <property type="component" value="Unassembled WGS sequence"/>
</dbReference>
<accession>A0ABR2F9I1</accession>
<comment type="caution">
    <text evidence="1">The sequence shown here is derived from an EMBL/GenBank/DDBJ whole genome shotgun (WGS) entry which is preliminary data.</text>
</comment>
<keyword evidence="2" id="KW-1185">Reference proteome</keyword>
<protein>
    <submittedName>
        <fullName evidence="1">Uncharacterized protein</fullName>
    </submittedName>
</protein>